<evidence type="ECO:0000313" key="3">
    <source>
        <dbReference type="Proteomes" id="UP000255102"/>
    </source>
</evidence>
<dbReference type="Gene3D" id="3.40.50.300">
    <property type="entry name" value="P-loop containing nucleotide triphosphate hydrolases"/>
    <property type="match status" value="1"/>
</dbReference>
<dbReference type="GO" id="GO:0005524">
    <property type="term" value="F:ATP binding"/>
    <property type="evidence" value="ECO:0007669"/>
    <property type="project" value="InterPro"/>
</dbReference>
<dbReference type="InterPro" id="IPR027417">
    <property type="entry name" value="P-loop_NTPase"/>
</dbReference>
<dbReference type="PANTHER" id="PTHR30050">
    <property type="entry name" value="CHROMOSOMAL REPLICATION INITIATOR PROTEIN DNAA"/>
    <property type="match status" value="1"/>
</dbReference>
<dbReference type="Pfam" id="PF01695">
    <property type="entry name" value="IstB_IS21"/>
    <property type="match status" value="1"/>
</dbReference>
<proteinExistence type="predicted"/>
<feature type="domain" description="AAA+ ATPase" evidence="1">
    <location>
        <begin position="24"/>
        <end position="157"/>
    </location>
</feature>
<dbReference type="RefSeq" id="WP_063513988.1">
    <property type="nucleotide sequence ID" value="NZ_CP011158.1"/>
</dbReference>
<evidence type="ECO:0000259" key="1">
    <source>
        <dbReference type="SMART" id="SM00382"/>
    </source>
</evidence>
<sequence>MDYSSKRLNPDAISHLLEDEWIDKHRGVIIVGATGTGKTWLACALGNHACRNLRKVMFVQAADLYEDIILSIADGSIATVKQKYCKVDLLIIDDFGIGELLPQICPVLLDIIDKQSSVGGLLITSQYPVANWHDLFSEATIADAILDRIIHRSYPITLTGESMRKKLTYMIN</sequence>
<dbReference type="PANTHER" id="PTHR30050:SF4">
    <property type="entry name" value="ATP-BINDING PROTEIN RV3427C IN INSERTION SEQUENCE-RELATED"/>
    <property type="match status" value="1"/>
</dbReference>
<dbReference type="AlphaFoldDB" id="A0A378PLM5"/>
<dbReference type="CDD" id="cd00009">
    <property type="entry name" value="AAA"/>
    <property type="match status" value="1"/>
</dbReference>
<name>A0A378PLM5_9GAMM</name>
<dbReference type="GO" id="GO:0006260">
    <property type="term" value="P:DNA replication"/>
    <property type="evidence" value="ECO:0007669"/>
    <property type="project" value="TreeGrafter"/>
</dbReference>
<protein>
    <submittedName>
        <fullName evidence="2">Chromosomal replication initiator protein DnaA</fullName>
    </submittedName>
</protein>
<dbReference type="Proteomes" id="UP000255102">
    <property type="component" value="Unassembled WGS sequence"/>
</dbReference>
<reference evidence="2 3" key="1">
    <citation type="submission" date="2018-06" db="EMBL/GenBank/DDBJ databases">
        <authorList>
            <consortium name="Pathogen Informatics"/>
            <person name="Doyle S."/>
        </authorList>
    </citation>
    <scope>NUCLEOTIDE SEQUENCE [LARGE SCALE GENOMIC DNA]</scope>
    <source>
        <strain evidence="2 3">NCTC11227</strain>
    </source>
</reference>
<dbReference type="SUPFAM" id="SSF52540">
    <property type="entry name" value="P-loop containing nucleoside triphosphate hydrolases"/>
    <property type="match status" value="1"/>
</dbReference>
<dbReference type="EMBL" id="UGPW01000001">
    <property type="protein sequence ID" value="STY87010.1"/>
    <property type="molecule type" value="Genomic_DNA"/>
</dbReference>
<accession>A0A378PLM5</accession>
<organism evidence="2 3">
    <name type="scientific">Moraxella ovis</name>
    <dbReference type="NCBI Taxonomy" id="29433"/>
    <lineage>
        <taxon>Bacteria</taxon>
        <taxon>Pseudomonadati</taxon>
        <taxon>Pseudomonadota</taxon>
        <taxon>Gammaproteobacteria</taxon>
        <taxon>Moraxellales</taxon>
        <taxon>Moraxellaceae</taxon>
        <taxon>Moraxella</taxon>
    </lineage>
</organism>
<gene>
    <name evidence="2" type="primary">dnaA_2</name>
    <name evidence="2" type="ORF">NCTC11227_01009</name>
</gene>
<dbReference type="InterPro" id="IPR003593">
    <property type="entry name" value="AAA+_ATPase"/>
</dbReference>
<evidence type="ECO:0000313" key="2">
    <source>
        <dbReference type="EMBL" id="STY87010.1"/>
    </source>
</evidence>
<dbReference type="InterPro" id="IPR002611">
    <property type="entry name" value="IstB_ATP-bd"/>
</dbReference>
<dbReference type="SMART" id="SM00382">
    <property type="entry name" value="AAA"/>
    <property type="match status" value="1"/>
</dbReference>